<protein>
    <submittedName>
        <fullName evidence="2">Uncharacterized protein</fullName>
    </submittedName>
</protein>
<evidence type="ECO:0000313" key="3">
    <source>
        <dbReference type="Proteomes" id="UP000437068"/>
    </source>
</evidence>
<dbReference type="EMBL" id="QXGD01000093">
    <property type="protein sequence ID" value="KAE9253448.1"/>
    <property type="molecule type" value="Genomic_DNA"/>
</dbReference>
<evidence type="ECO:0000313" key="1">
    <source>
        <dbReference type="EMBL" id="KAE9253448.1"/>
    </source>
</evidence>
<accession>A0A6A4ELY7</accession>
<dbReference type="EMBL" id="QXGE01000073">
    <property type="protein sequence ID" value="KAE9326160.1"/>
    <property type="molecule type" value="Genomic_DNA"/>
</dbReference>
<evidence type="ECO:0000313" key="4">
    <source>
        <dbReference type="Proteomes" id="UP000440367"/>
    </source>
</evidence>
<sequence length="166" mass="17997">MMDVLVEYEALAARDANDAVGVGDHARLSVDEDDPAVIVTVVLVSYEAQCIIYAHVSSCSTTHSTPGYALVRAGELPGRQAVALSVSQRGLSALDDSWQAVIQAGRVMIVVLVDEYNLHMVVVDDATGFCPRRAASWWSFVGDAEQRSGVRYDTRIDAKLGDRDQL</sequence>
<proteinExistence type="predicted"/>
<dbReference type="Proteomes" id="UP000440367">
    <property type="component" value="Unassembled WGS sequence"/>
</dbReference>
<organism evidence="2 3">
    <name type="scientific">Phytophthora fragariae</name>
    <dbReference type="NCBI Taxonomy" id="53985"/>
    <lineage>
        <taxon>Eukaryota</taxon>
        <taxon>Sar</taxon>
        <taxon>Stramenopiles</taxon>
        <taxon>Oomycota</taxon>
        <taxon>Peronosporomycetes</taxon>
        <taxon>Peronosporales</taxon>
        <taxon>Peronosporaceae</taxon>
        <taxon>Phytophthora</taxon>
    </lineage>
</organism>
<dbReference type="Proteomes" id="UP000437068">
    <property type="component" value="Unassembled WGS sequence"/>
</dbReference>
<comment type="caution">
    <text evidence="2">The sequence shown here is derived from an EMBL/GenBank/DDBJ whole genome shotgun (WGS) entry which is preliminary data.</text>
</comment>
<dbReference type="AlphaFoldDB" id="A0A6A4ELY7"/>
<evidence type="ECO:0000313" key="2">
    <source>
        <dbReference type="EMBL" id="KAE9326160.1"/>
    </source>
</evidence>
<reference evidence="3 4" key="1">
    <citation type="submission" date="2018-08" db="EMBL/GenBank/DDBJ databases">
        <title>Genomic investigation of the strawberry pathogen Phytophthora fragariae indicates pathogenicity is determined by transcriptional variation in three key races.</title>
        <authorList>
            <person name="Adams T.M."/>
            <person name="Armitage A.D."/>
            <person name="Sobczyk M.K."/>
            <person name="Bates H.J."/>
            <person name="Dunwell J.M."/>
            <person name="Nellist C.F."/>
            <person name="Harrison R.J."/>
        </authorList>
    </citation>
    <scope>NUCLEOTIDE SEQUENCE [LARGE SCALE GENOMIC DNA]</scope>
    <source>
        <strain evidence="2 3">A4</strain>
        <strain evidence="1 4">BC-1</strain>
    </source>
</reference>
<name>A0A6A4ELY7_9STRA</name>
<gene>
    <name evidence="2" type="ORF">PF001_g2582</name>
    <name evidence="1" type="ORF">PF002_g3319</name>
</gene>